<dbReference type="EMBL" id="AJJU01000010">
    <property type="protein sequence ID" value="EID74617.1"/>
    <property type="molecule type" value="Genomic_DNA"/>
</dbReference>
<gene>
    <name evidence="2" type="ORF">W5A_08802</name>
</gene>
<evidence type="ECO:0000259" key="1">
    <source>
        <dbReference type="PROSITE" id="PS50206"/>
    </source>
</evidence>
<protein>
    <submittedName>
        <fullName evidence="2">Rhodanese domain-containing protein</fullName>
    </submittedName>
</protein>
<dbReference type="InterPro" id="IPR050229">
    <property type="entry name" value="GlpE_sulfurtransferase"/>
</dbReference>
<dbReference type="OrthoDB" id="9808735at2"/>
<dbReference type="PANTHER" id="PTHR43031">
    <property type="entry name" value="FAD-DEPENDENT OXIDOREDUCTASE"/>
    <property type="match status" value="1"/>
</dbReference>
<dbReference type="Pfam" id="PF00581">
    <property type="entry name" value="Rhodanese"/>
    <property type="match status" value="1"/>
</dbReference>
<dbReference type="PROSITE" id="PS50206">
    <property type="entry name" value="RHODANESE_3"/>
    <property type="match status" value="1"/>
</dbReference>
<dbReference type="eggNOG" id="COG0607">
    <property type="taxonomic scope" value="Bacteria"/>
</dbReference>
<dbReference type="SMART" id="SM00450">
    <property type="entry name" value="RHOD"/>
    <property type="match status" value="1"/>
</dbReference>
<dbReference type="AlphaFoldDB" id="I0WE01"/>
<evidence type="ECO:0000313" key="3">
    <source>
        <dbReference type="Proteomes" id="UP000005938"/>
    </source>
</evidence>
<dbReference type="InterPro" id="IPR001763">
    <property type="entry name" value="Rhodanese-like_dom"/>
</dbReference>
<proteinExistence type="predicted"/>
<dbReference type="STRING" id="946077.W5A_08802"/>
<evidence type="ECO:0000313" key="2">
    <source>
        <dbReference type="EMBL" id="EID74617.1"/>
    </source>
</evidence>
<name>I0WE01_9FLAO</name>
<dbReference type="Gene3D" id="3.40.250.10">
    <property type="entry name" value="Rhodanese-like domain"/>
    <property type="match status" value="1"/>
</dbReference>
<sequence length="137" mass="15788">MKLRVLNFFSMKNNEWLLVIFLLITGVLYSQSNVKTISITEYKMSKGRKYPLIDLRTAQEYEEGHLKRSNNIDFTYSGFALMFVDFKKTTPMYLYCRTGNKSAKAAAILDSLGFKKIINLDGGVERWKEAGLPLVRD</sequence>
<keyword evidence="3" id="KW-1185">Reference proteome</keyword>
<dbReference type="SUPFAM" id="SSF52821">
    <property type="entry name" value="Rhodanese/Cell cycle control phosphatase"/>
    <property type="match status" value="1"/>
</dbReference>
<dbReference type="PANTHER" id="PTHR43031:SF7">
    <property type="entry name" value="NITRIC OXIDE REDUCTASE FLRD-NAD(+) REDUCTASE"/>
    <property type="match status" value="1"/>
</dbReference>
<organism evidence="2 3">
    <name type="scientific">Imtechella halotolerans K1</name>
    <dbReference type="NCBI Taxonomy" id="946077"/>
    <lineage>
        <taxon>Bacteria</taxon>
        <taxon>Pseudomonadati</taxon>
        <taxon>Bacteroidota</taxon>
        <taxon>Flavobacteriia</taxon>
        <taxon>Flavobacteriales</taxon>
        <taxon>Flavobacteriaceae</taxon>
        <taxon>Imtechella</taxon>
    </lineage>
</organism>
<feature type="domain" description="Rhodanese" evidence="1">
    <location>
        <begin position="46"/>
        <end position="136"/>
    </location>
</feature>
<dbReference type="CDD" id="cd00158">
    <property type="entry name" value="RHOD"/>
    <property type="match status" value="1"/>
</dbReference>
<dbReference type="InterPro" id="IPR036873">
    <property type="entry name" value="Rhodanese-like_dom_sf"/>
</dbReference>
<accession>I0WE01</accession>
<dbReference type="Proteomes" id="UP000005938">
    <property type="component" value="Unassembled WGS sequence"/>
</dbReference>
<reference evidence="2 3" key="1">
    <citation type="journal article" date="2012" name="J. Bacteriol.">
        <title>Genome Sequence of the Halotolerant Bacterium Imtechella halotolerans K1T.</title>
        <authorList>
            <person name="Kumar S."/>
            <person name="Vikram S."/>
            <person name="Subramanian S."/>
            <person name="Raghava G.P."/>
            <person name="Pinnaka A.K."/>
        </authorList>
    </citation>
    <scope>NUCLEOTIDE SEQUENCE [LARGE SCALE GENOMIC DNA]</scope>
    <source>
        <strain evidence="2 3">K1</strain>
    </source>
</reference>
<comment type="caution">
    <text evidence="2">The sequence shown here is derived from an EMBL/GenBank/DDBJ whole genome shotgun (WGS) entry which is preliminary data.</text>
</comment>